<dbReference type="InterPro" id="IPR006132">
    <property type="entry name" value="Asp/Orn_carbamoyltranf_P-bd"/>
</dbReference>
<evidence type="ECO:0000256" key="7">
    <source>
        <dbReference type="RuleBase" id="RU003634"/>
    </source>
</evidence>
<dbReference type="SUPFAM" id="SSF53671">
    <property type="entry name" value="Aspartate/ornithine carbamoyltransferase"/>
    <property type="match status" value="1"/>
</dbReference>
<evidence type="ECO:0000313" key="10">
    <source>
        <dbReference type="EMBL" id="EEI86213.1"/>
    </source>
</evidence>
<keyword evidence="11" id="KW-1185">Reference proteome</keyword>
<dbReference type="Gene3D" id="3.40.50.1370">
    <property type="entry name" value="Aspartate/ornithine carbamoyltransferase"/>
    <property type="match status" value="2"/>
</dbReference>
<comment type="function">
    <text evidence="1">Reversibly catalyzes the transfer of the carbamoyl group from carbamoyl phosphate (CP) to the N(epsilon) atom of ornithine (ORN) to produce L-citrulline.</text>
</comment>
<dbReference type="Proteomes" id="UP000005984">
    <property type="component" value="Unassembled WGS sequence"/>
</dbReference>
<keyword evidence="4 7" id="KW-0808">Transferase</keyword>
<evidence type="ECO:0000256" key="5">
    <source>
        <dbReference type="ARBA" id="ARBA00048772"/>
    </source>
</evidence>
<evidence type="ECO:0000256" key="1">
    <source>
        <dbReference type="ARBA" id="ARBA00003822"/>
    </source>
</evidence>
<dbReference type="EC" id="2.1.3.3" evidence="3 6"/>
<dbReference type="PANTHER" id="PTHR45753">
    <property type="entry name" value="ORNITHINE CARBAMOYLTRANSFERASE, MITOCHONDRIAL"/>
    <property type="match status" value="1"/>
</dbReference>
<dbReference type="InterPro" id="IPR036901">
    <property type="entry name" value="Asp/Orn_carbamoylTrfase_sf"/>
</dbReference>
<evidence type="ECO:0000259" key="9">
    <source>
        <dbReference type="Pfam" id="PF02729"/>
    </source>
</evidence>
<dbReference type="AlphaFoldDB" id="C2BFV3"/>
<dbReference type="GO" id="GO:0004585">
    <property type="term" value="F:ornithine carbamoyltransferase activity"/>
    <property type="evidence" value="ECO:0007669"/>
    <property type="project" value="UniProtKB-UniRule"/>
</dbReference>
<dbReference type="PANTHER" id="PTHR45753:SF2">
    <property type="entry name" value="ORNITHINE CARBAMOYLTRANSFERASE"/>
    <property type="match status" value="1"/>
</dbReference>
<dbReference type="NCBIfam" id="TIGR00658">
    <property type="entry name" value="orni_carb_tr"/>
    <property type="match status" value="1"/>
</dbReference>
<dbReference type="GO" id="GO:0019240">
    <property type="term" value="P:citrulline biosynthetic process"/>
    <property type="evidence" value="ECO:0007669"/>
    <property type="project" value="TreeGrafter"/>
</dbReference>
<dbReference type="PRINTS" id="PR00100">
    <property type="entry name" value="AOTCASE"/>
</dbReference>
<accession>C2BFV3</accession>
<comment type="caution">
    <text evidence="10">The sequence shown here is derived from an EMBL/GenBank/DDBJ whole genome shotgun (WGS) entry which is preliminary data.</text>
</comment>
<feature type="domain" description="Aspartate/ornithine carbamoyltransferase Asp/Orn-binding" evidence="8">
    <location>
        <begin position="159"/>
        <end position="338"/>
    </location>
</feature>
<dbReference type="GO" id="GO:0042450">
    <property type="term" value="P:L-arginine biosynthetic process via ornithine"/>
    <property type="evidence" value="ECO:0007669"/>
    <property type="project" value="UniProtKB-UniRule"/>
</dbReference>
<gene>
    <name evidence="10" type="primary">argF</name>
    <name evidence="10" type="ORF">HMPREF0072_1223</name>
</gene>
<sequence length="343" mass="39973">MVNKMDIDLRKRNFIALKDFSEREILYLIDLAAEFKELKVQRKLHKYLEGQNIILLFEEASARTRTSFEIAAADLGMTTSFINYTQAKMGENESIEDTFSVFDRYYDGIVYRGHEQNLLEKLVKITEVPIYNAMTDMFHPSQMISDMLTIREKFGYLRGLKLAYLGYPGDIMPNSLVITCSKLGIDFVGCGPRKFFPRRDLVRLSRKFSDKHDSDVIYTDDLEEAVADADIIYTDMWISLTEKENPPMDRIRRLYPYRVTDEVMAMCDKDAIFMHCLPAFHDKKSNLSQKVLAKLPEDMKDWDFNGMEVADSVFRSERSMVFDQTENRIPAVKAILYSTLRYD</sequence>
<name>C2BFV3_9FIRM</name>
<dbReference type="PRINTS" id="PR00102">
    <property type="entry name" value="OTCASE"/>
</dbReference>
<dbReference type="eggNOG" id="COG0078">
    <property type="taxonomic scope" value="Bacteria"/>
</dbReference>
<dbReference type="GO" id="GO:0016597">
    <property type="term" value="F:amino acid binding"/>
    <property type="evidence" value="ECO:0007669"/>
    <property type="project" value="InterPro"/>
</dbReference>
<proteinExistence type="inferred from homology"/>
<dbReference type="InterPro" id="IPR006130">
    <property type="entry name" value="Asp/Orn_carbamoylTrfase"/>
</dbReference>
<dbReference type="EMBL" id="ABYO01000211">
    <property type="protein sequence ID" value="EEI86213.1"/>
    <property type="molecule type" value="Genomic_DNA"/>
</dbReference>
<dbReference type="InterPro" id="IPR006131">
    <property type="entry name" value="Asp_carbamoyltransf_Asp/Orn-bd"/>
</dbReference>
<protein>
    <recommendedName>
        <fullName evidence="3 6">Ornithine carbamoyltransferase</fullName>
        <ecNumber evidence="3 6">2.1.3.3</ecNumber>
    </recommendedName>
</protein>
<organism evidence="10 11">
    <name type="scientific">Anaerococcus lactolyticus ATCC 51172</name>
    <dbReference type="NCBI Taxonomy" id="525254"/>
    <lineage>
        <taxon>Bacteria</taxon>
        <taxon>Bacillati</taxon>
        <taxon>Bacillota</taxon>
        <taxon>Tissierellia</taxon>
        <taxon>Tissierellales</taxon>
        <taxon>Peptoniphilaceae</taxon>
        <taxon>Anaerococcus</taxon>
    </lineage>
</organism>
<evidence type="ECO:0000256" key="3">
    <source>
        <dbReference type="ARBA" id="ARBA00013007"/>
    </source>
</evidence>
<evidence type="ECO:0000259" key="8">
    <source>
        <dbReference type="Pfam" id="PF00185"/>
    </source>
</evidence>
<comment type="catalytic activity">
    <reaction evidence="5">
        <text>carbamoyl phosphate + L-ornithine = L-citrulline + phosphate + H(+)</text>
        <dbReference type="Rhea" id="RHEA:19513"/>
        <dbReference type="ChEBI" id="CHEBI:15378"/>
        <dbReference type="ChEBI" id="CHEBI:43474"/>
        <dbReference type="ChEBI" id="CHEBI:46911"/>
        <dbReference type="ChEBI" id="CHEBI:57743"/>
        <dbReference type="ChEBI" id="CHEBI:58228"/>
        <dbReference type="EC" id="2.1.3.3"/>
    </reaction>
</comment>
<dbReference type="Pfam" id="PF02729">
    <property type="entry name" value="OTCace_N"/>
    <property type="match status" value="1"/>
</dbReference>
<evidence type="ECO:0000256" key="2">
    <source>
        <dbReference type="ARBA" id="ARBA00007805"/>
    </source>
</evidence>
<dbReference type="Pfam" id="PF00185">
    <property type="entry name" value="OTCace"/>
    <property type="match status" value="1"/>
</dbReference>
<evidence type="ECO:0000313" key="11">
    <source>
        <dbReference type="Proteomes" id="UP000005984"/>
    </source>
</evidence>
<dbReference type="HOGENOM" id="CLU_043846_3_2_9"/>
<dbReference type="InterPro" id="IPR002292">
    <property type="entry name" value="Orn/put_carbamltrans"/>
</dbReference>
<evidence type="ECO:0000256" key="4">
    <source>
        <dbReference type="ARBA" id="ARBA00022679"/>
    </source>
</evidence>
<reference evidence="10 11" key="1">
    <citation type="submission" date="2008-10" db="EMBL/GenBank/DDBJ databases">
        <authorList>
            <person name="Qin X."/>
            <person name="Bachman B."/>
            <person name="Battles P."/>
            <person name="Bell A."/>
            <person name="Bess C."/>
            <person name="Bickham C."/>
            <person name="Chaboub L."/>
            <person name="Chen D."/>
            <person name="Coyle M."/>
            <person name="Deiros D.R."/>
            <person name="Dinh H."/>
            <person name="Forbes L."/>
            <person name="Fowler G."/>
            <person name="Francisco L."/>
            <person name="Fu Q."/>
            <person name="Gubbala S."/>
            <person name="Hale W."/>
            <person name="Han Y."/>
            <person name="Hemphill L."/>
            <person name="Highlander S.K."/>
            <person name="Hirani K."/>
            <person name="Hogues M."/>
            <person name="Jackson L."/>
            <person name="Jakkamsetti A."/>
            <person name="Javaid M."/>
            <person name="Jiang H."/>
            <person name="Korchina V."/>
            <person name="Kovar C."/>
            <person name="Lara F."/>
            <person name="Lee S."/>
            <person name="Mata R."/>
            <person name="Mathew T."/>
            <person name="Moen C."/>
            <person name="Morales K."/>
            <person name="Munidasa M."/>
            <person name="Nazareth L."/>
            <person name="Ngo R."/>
            <person name="Nguyen L."/>
            <person name="Okwuonu G."/>
            <person name="Ongeri F."/>
            <person name="Patil S."/>
            <person name="Petrosino J."/>
            <person name="Pham C."/>
            <person name="Pham P."/>
            <person name="Pu L.-L."/>
            <person name="Puazo M."/>
            <person name="Raj R."/>
            <person name="Reid J."/>
            <person name="Rouhana J."/>
            <person name="Saada N."/>
            <person name="Shang Y."/>
            <person name="Simmons D."/>
            <person name="Thornton R."/>
            <person name="Warren J."/>
            <person name="Weissenberger G."/>
            <person name="Zhang J."/>
            <person name="Zhang L."/>
            <person name="Zhou C."/>
            <person name="Zhu D."/>
            <person name="Muzny D."/>
            <person name="Worley K."/>
            <person name="Gibbs R."/>
        </authorList>
    </citation>
    <scope>NUCLEOTIDE SEQUENCE [LARGE SCALE GENOMIC DNA]</scope>
    <source>
        <strain evidence="10 11">ATCC 51172</strain>
    </source>
</reference>
<comment type="similarity">
    <text evidence="2">Belongs to the aspartate/ornithine carbamoyltransferase superfamily. OTCase family.</text>
</comment>
<evidence type="ECO:0000256" key="6">
    <source>
        <dbReference type="NCBIfam" id="TIGR00658"/>
    </source>
</evidence>
<dbReference type="STRING" id="525254.HMPREF0072_1223"/>
<feature type="domain" description="Aspartate/ornithine carbamoyltransferase carbamoyl-P binding" evidence="9">
    <location>
        <begin position="12"/>
        <end position="152"/>
    </location>
</feature>